<protein>
    <submittedName>
        <fullName evidence="1">Uncharacterized protein</fullName>
    </submittedName>
</protein>
<sequence>MLDPNIMWKKWKTTFLSIADFHAPETTKKVRSEYAPWITNNIREVMKQRDFLKKKAVKTGSKQFHDAYKRTRNDLNRLIKNTKSTYFRNTLNGCEKNPKEMWKTINKLTGKKSKTTLISEIQHDNQNVTKPEEIANSLNAHFNEVASNLAKDIPQSSKTAESYLTSSNARFNIQNVSLTKVFKLLSTIKTSKSAGHDRISGKLLKDAAEVIAPTLTAIFNASIHAGVFPDDFKTAIISPIHKSGSKTNCDNYRPISVLSSVSKIFEKLITEQLETYLESNGILTEQQAGFRKNNSTQTSLLNITNQWLINMDKGCLNGVIFLDLKKAFDCVDHHILTKKMHIYGIRGHTLAWFRSYLTNRTQICKVNQAMSEARTVKCGIPQGSNLGPLLFLLYINDLPNCLSLSSASMFADDTNISTHGDTGNEIQERLNADLENVHQWLLANKLTLNKQKTEYMIIGSRQRISNKIGDPKIELGESEIKRVHKSKTLGVIIDERLSWDDSKQISFKTPQQTTCIQERLQTPISQESSTLFSPSGFSQHLELEETRDEEGLNAGSNTREKLNIFLASRDVSPIRTSMTIPWNTAAERTKRRYVRKGKQVALAALEELAPQNSEILFSAIQAERQKNADDMDSSLLEAMVECYENCSHWSSRRQMLSIIADKVRFATRQKWLPDLSRYRYNIERHHLFLHGRGTEVPQQKQKRIKVSSEKLDHFLAFITSAKIIQDLPFGEKTLKLSSGSEIKIPNVIRTSIPEQIIKQYQSYCAETGFSSPFSNNSLSRILNVCAASTRKSLQGLDYFSAEGAKAFDDLVEVADKLGDNYENGLSWSKEVISKLKLAKRYFKEDYKVHVSSSSRVPDHCRPYALSQGNDKAYSSTCDHQHDNAGCYHSGITILGV</sequence>
<name>A0A6S7GAT1_PARCT</name>
<dbReference type="CDD" id="cd01650">
    <property type="entry name" value="RT_nLTR_like"/>
    <property type="match status" value="1"/>
</dbReference>
<gene>
    <name evidence="1" type="ORF">PACLA_8A009566</name>
</gene>
<dbReference type="InterPro" id="IPR000477">
    <property type="entry name" value="RT_dom"/>
</dbReference>
<dbReference type="Pfam" id="PF00078">
    <property type="entry name" value="RVT_1"/>
    <property type="match status" value="1"/>
</dbReference>
<evidence type="ECO:0000313" key="2">
    <source>
        <dbReference type="Proteomes" id="UP001152795"/>
    </source>
</evidence>
<dbReference type="EMBL" id="CACRXK020001281">
    <property type="protein sequence ID" value="CAB3988103.1"/>
    <property type="molecule type" value="Genomic_DNA"/>
</dbReference>
<dbReference type="InterPro" id="IPR043502">
    <property type="entry name" value="DNA/RNA_pol_sf"/>
</dbReference>
<dbReference type="PROSITE" id="PS50878">
    <property type="entry name" value="RT_POL"/>
    <property type="match status" value="1"/>
</dbReference>
<dbReference type="OrthoDB" id="5989324at2759"/>
<dbReference type="PANTHER" id="PTHR33332">
    <property type="entry name" value="REVERSE TRANSCRIPTASE DOMAIN-CONTAINING PROTEIN"/>
    <property type="match status" value="1"/>
</dbReference>
<organism evidence="1 2">
    <name type="scientific">Paramuricea clavata</name>
    <name type="common">Red gorgonian</name>
    <name type="synonym">Violescent sea-whip</name>
    <dbReference type="NCBI Taxonomy" id="317549"/>
    <lineage>
        <taxon>Eukaryota</taxon>
        <taxon>Metazoa</taxon>
        <taxon>Cnidaria</taxon>
        <taxon>Anthozoa</taxon>
        <taxon>Octocorallia</taxon>
        <taxon>Malacalcyonacea</taxon>
        <taxon>Plexauridae</taxon>
        <taxon>Paramuricea</taxon>
    </lineage>
</organism>
<dbReference type="SUPFAM" id="SSF56672">
    <property type="entry name" value="DNA/RNA polymerases"/>
    <property type="match status" value="1"/>
</dbReference>
<keyword evidence="2" id="KW-1185">Reference proteome</keyword>
<accession>A0A6S7GAT1</accession>
<proteinExistence type="predicted"/>
<reference evidence="1" key="1">
    <citation type="submission" date="2020-04" db="EMBL/GenBank/DDBJ databases">
        <authorList>
            <person name="Alioto T."/>
            <person name="Alioto T."/>
            <person name="Gomez Garrido J."/>
        </authorList>
    </citation>
    <scope>NUCLEOTIDE SEQUENCE</scope>
    <source>
        <strain evidence="1">A484AB</strain>
    </source>
</reference>
<comment type="caution">
    <text evidence="1">The sequence shown here is derived from an EMBL/GenBank/DDBJ whole genome shotgun (WGS) entry which is preliminary data.</text>
</comment>
<dbReference type="Proteomes" id="UP001152795">
    <property type="component" value="Unassembled WGS sequence"/>
</dbReference>
<evidence type="ECO:0000313" key="1">
    <source>
        <dbReference type="EMBL" id="CAB3988103.1"/>
    </source>
</evidence>
<dbReference type="AlphaFoldDB" id="A0A6S7GAT1"/>